<dbReference type="STRING" id="1037660.A0A066VVH6"/>
<dbReference type="InterPro" id="IPR027799">
    <property type="entry name" value="Rtf2_RING-finger"/>
</dbReference>
<comment type="similarity">
    <text evidence="1">Belongs to the rtf2 family.</text>
</comment>
<name>A0A066VVH6_TILAU</name>
<organism evidence="3 4">
    <name type="scientific">Tilletiaria anomala (strain ATCC 24038 / CBS 436.72 / UBC 951)</name>
    <dbReference type="NCBI Taxonomy" id="1037660"/>
    <lineage>
        <taxon>Eukaryota</taxon>
        <taxon>Fungi</taxon>
        <taxon>Dikarya</taxon>
        <taxon>Basidiomycota</taxon>
        <taxon>Ustilaginomycotina</taxon>
        <taxon>Exobasidiomycetes</taxon>
        <taxon>Georgefischeriales</taxon>
        <taxon>Tilletiariaceae</taxon>
        <taxon>Tilletiaria</taxon>
    </lineage>
</organism>
<evidence type="ECO:0000256" key="2">
    <source>
        <dbReference type="SAM" id="MobiDB-lite"/>
    </source>
</evidence>
<dbReference type="FunCoup" id="A0A066VVH6">
    <property type="interactions" value="640"/>
</dbReference>
<dbReference type="Pfam" id="PF04641">
    <property type="entry name" value="Rtf2"/>
    <property type="match status" value="1"/>
</dbReference>
<dbReference type="InterPro" id="IPR006735">
    <property type="entry name" value="Rtf2"/>
</dbReference>
<evidence type="ECO:0000313" key="3">
    <source>
        <dbReference type="EMBL" id="KDN45481.1"/>
    </source>
</evidence>
<protein>
    <submittedName>
        <fullName evidence="3">DUF602-domain-containing protein</fullName>
    </submittedName>
</protein>
<reference evidence="3 4" key="1">
    <citation type="submission" date="2014-05" db="EMBL/GenBank/DDBJ databases">
        <title>Draft genome sequence of a rare smut relative, Tilletiaria anomala UBC 951.</title>
        <authorList>
            <consortium name="DOE Joint Genome Institute"/>
            <person name="Toome M."/>
            <person name="Kuo A."/>
            <person name="Henrissat B."/>
            <person name="Lipzen A."/>
            <person name="Tritt A."/>
            <person name="Yoshinaga Y."/>
            <person name="Zane M."/>
            <person name="Barry K."/>
            <person name="Grigoriev I.V."/>
            <person name="Spatafora J.W."/>
            <person name="Aimea M.C."/>
        </authorList>
    </citation>
    <scope>NUCLEOTIDE SEQUENCE [LARGE SCALE GENOMIC DNA]</scope>
    <source>
        <strain evidence="3 4">UBC 951</strain>
    </source>
</reference>
<dbReference type="GO" id="GO:0006274">
    <property type="term" value="P:DNA replication termination"/>
    <property type="evidence" value="ECO:0007669"/>
    <property type="project" value="TreeGrafter"/>
</dbReference>
<dbReference type="InParanoid" id="A0A066VVH6"/>
<dbReference type="CDD" id="cd16653">
    <property type="entry name" value="RING-like_Rtf2"/>
    <property type="match status" value="1"/>
</dbReference>
<dbReference type="Proteomes" id="UP000027361">
    <property type="component" value="Unassembled WGS sequence"/>
</dbReference>
<dbReference type="PANTHER" id="PTHR12775">
    <property type="entry name" value="PROTEIN C20ORF43 HOMOLOG"/>
    <property type="match status" value="1"/>
</dbReference>
<dbReference type="PANTHER" id="PTHR12775:SF0">
    <property type="entry name" value="REPLICATION TERMINATION FACTOR 2"/>
    <property type="match status" value="1"/>
</dbReference>
<comment type="caution">
    <text evidence="3">The sequence shown here is derived from an EMBL/GenBank/DDBJ whole genome shotgun (WGS) entry which is preliminary data.</text>
</comment>
<proteinExistence type="inferred from homology"/>
<dbReference type="AlphaFoldDB" id="A0A066VVH6"/>
<accession>A0A066VVH6</accession>
<dbReference type="InterPro" id="IPR013083">
    <property type="entry name" value="Znf_RING/FYVE/PHD"/>
</dbReference>
<evidence type="ECO:0000313" key="4">
    <source>
        <dbReference type="Proteomes" id="UP000027361"/>
    </source>
</evidence>
<sequence length="341" mass="36810">MGNDGGSIPKRDDLVKVKAALSTLPPSLLAKALWTTCALSRRPFREPVVADALGHIFNKESVVQYLLTRSERGKESAKVVALEEDIVAGHLRGLKDVVQLRLRRNPAHQQEAASGADVTSLDSATYPFLCPLTGKELSGKYRCVYLRACGCAFVESGLRAICAESSESTRTDAMRQCPNCATDFRAGSSLSKGKPLDVAEGDSDVLLLNPGEKEREKMREHVAAARQAEMAAKKLKNASSNDERRQKAEPEEDAEAITAKRKRKAEKKALREEQIKALQAELAAQEEGPTLLHPAVKRQKTDGAGLTAARVAGQAKQAAQAKAITPAIASVYGRGPKKPLH</sequence>
<gene>
    <name evidence="3" type="ORF">K437DRAFT_247174</name>
</gene>
<dbReference type="OrthoDB" id="247013at2759"/>
<dbReference type="HOGENOM" id="CLU_048955_2_0_1"/>
<keyword evidence="4" id="KW-1185">Reference proteome</keyword>
<evidence type="ECO:0000256" key="1">
    <source>
        <dbReference type="ARBA" id="ARBA00009885"/>
    </source>
</evidence>
<feature type="region of interest" description="Disordered" evidence="2">
    <location>
        <begin position="283"/>
        <end position="304"/>
    </location>
</feature>
<dbReference type="RefSeq" id="XP_013243214.1">
    <property type="nucleotide sequence ID" value="XM_013387760.1"/>
</dbReference>
<dbReference type="Gene3D" id="3.30.40.10">
    <property type="entry name" value="Zinc/RING finger domain, C3HC4 (zinc finger)"/>
    <property type="match status" value="1"/>
</dbReference>
<dbReference type="GeneID" id="25263252"/>
<feature type="region of interest" description="Disordered" evidence="2">
    <location>
        <begin position="227"/>
        <end position="271"/>
    </location>
</feature>
<dbReference type="OMA" id="KVCTEER"/>
<dbReference type="EMBL" id="JMSN01000042">
    <property type="protein sequence ID" value="KDN45481.1"/>
    <property type="molecule type" value="Genomic_DNA"/>
</dbReference>
<dbReference type="GO" id="GO:0005634">
    <property type="term" value="C:nucleus"/>
    <property type="evidence" value="ECO:0007669"/>
    <property type="project" value="TreeGrafter"/>
</dbReference>